<keyword evidence="1" id="KW-0812">Transmembrane</keyword>
<accession>A0A0A9FRZ8</accession>
<proteinExistence type="predicted"/>
<evidence type="ECO:0000256" key="1">
    <source>
        <dbReference type="SAM" id="Phobius"/>
    </source>
</evidence>
<sequence>MYPMFYRLHKLFCLIQLVIYSVGVLVYDAASIWLAICPEYSNSSVEDISV</sequence>
<organism evidence="2">
    <name type="scientific">Arundo donax</name>
    <name type="common">Giant reed</name>
    <name type="synonym">Donax arundinaceus</name>
    <dbReference type="NCBI Taxonomy" id="35708"/>
    <lineage>
        <taxon>Eukaryota</taxon>
        <taxon>Viridiplantae</taxon>
        <taxon>Streptophyta</taxon>
        <taxon>Embryophyta</taxon>
        <taxon>Tracheophyta</taxon>
        <taxon>Spermatophyta</taxon>
        <taxon>Magnoliopsida</taxon>
        <taxon>Liliopsida</taxon>
        <taxon>Poales</taxon>
        <taxon>Poaceae</taxon>
        <taxon>PACMAD clade</taxon>
        <taxon>Arundinoideae</taxon>
        <taxon>Arundineae</taxon>
        <taxon>Arundo</taxon>
    </lineage>
</organism>
<name>A0A0A9FRZ8_ARUDO</name>
<dbReference type="EMBL" id="GBRH01182301">
    <property type="protein sequence ID" value="JAE15595.1"/>
    <property type="molecule type" value="Transcribed_RNA"/>
</dbReference>
<reference evidence="2" key="2">
    <citation type="journal article" date="2015" name="Data Brief">
        <title>Shoot transcriptome of the giant reed, Arundo donax.</title>
        <authorList>
            <person name="Barrero R.A."/>
            <person name="Guerrero F.D."/>
            <person name="Moolhuijzen P."/>
            <person name="Goolsby J.A."/>
            <person name="Tidwell J."/>
            <person name="Bellgard S.E."/>
            <person name="Bellgard M.I."/>
        </authorList>
    </citation>
    <scope>NUCLEOTIDE SEQUENCE</scope>
    <source>
        <tissue evidence="2">Shoot tissue taken approximately 20 cm above the soil surface</tissue>
    </source>
</reference>
<feature type="transmembrane region" description="Helical" evidence="1">
    <location>
        <begin position="12"/>
        <end position="36"/>
    </location>
</feature>
<protein>
    <submittedName>
        <fullName evidence="2">Uncharacterized protein</fullName>
    </submittedName>
</protein>
<keyword evidence="1" id="KW-1133">Transmembrane helix</keyword>
<keyword evidence="1" id="KW-0472">Membrane</keyword>
<dbReference type="AlphaFoldDB" id="A0A0A9FRZ8"/>
<evidence type="ECO:0000313" key="2">
    <source>
        <dbReference type="EMBL" id="JAE15595.1"/>
    </source>
</evidence>
<reference evidence="2" key="1">
    <citation type="submission" date="2014-09" db="EMBL/GenBank/DDBJ databases">
        <authorList>
            <person name="Magalhaes I.L.F."/>
            <person name="Oliveira U."/>
            <person name="Santos F.R."/>
            <person name="Vidigal T.H.D.A."/>
            <person name="Brescovit A.D."/>
            <person name="Santos A.J."/>
        </authorList>
    </citation>
    <scope>NUCLEOTIDE SEQUENCE</scope>
    <source>
        <tissue evidence="2">Shoot tissue taken approximately 20 cm above the soil surface</tissue>
    </source>
</reference>